<feature type="transmembrane region" description="Helical" evidence="2">
    <location>
        <begin position="138"/>
        <end position="156"/>
    </location>
</feature>
<feature type="region of interest" description="Disordered" evidence="1">
    <location>
        <begin position="1"/>
        <end position="51"/>
    </location>
</feature>
<keyword evidence="2" id="KW-1133">Transmembrane helix</keyword>
<feature type="compositionally biased region" description="Basic and acidic residues" evidence="1">
    <location>
        <begin position="21"/>
        <end position="46"/>
    </location>
</feature>
<name>A0A811YRL8_NYCPR</name>
<accession>A0A811YRL8</accession>
<comment type="caution">
    <text evidence="3">The sequence shown here is derived from an EMBL/GenBank/DDBJ whole genome shotgun (WGS) entry which is preliminary data.</text>
</comment>
<proteinExistence type="predicted"/>
<keyword evidence="2" id="KW-0472">Membrane</keyword>
<organism evidence="3 4">
    <name type="scientific">Nyctereutes procyonoides</name>
    <name type="common">Raccoon dog</name>
    <name type="synonym">Canis procyonoides</name>
    <dbReference type="NCBI Taxonomy" id="34880"/>
    <lineage>
        <taxon>Eukaryota</taxon>
        <taxon>Metazoa</taxon>
        <taxon>Chordata</taxon>
        <taxon>Craniata</taxon>
        <taxon>Vertebrata</taxon>
        <taxon>Euteleostomi</taxon>
        <taxon>Mammalia</taxon>
        <taxon>Eutheria</taxon>
        <taxon>Laurasiatheria</taxon>
        <taxon>Carnivora</taxon>
        <taxon>Caniformia</taxon>
        <taxon>Canidae</taxon>
        <taxon>Nyctereutes</taxon>
    </lineage>
</organism>
<reference evidence="3" key="1">
    <citation type="submission" date="2020-12" db="EMBL/GenBank/DDBJ databases">
        <authorList>
            <consortium name="Molecular Ecology Group"/>
        </authorList>
    </citation>
    <scope>NUCLEOTIDE SEQUENCE</scope>
    <source>
        <strain evidence="3">TBG_1078</strain>
    </source>
</reference>
<sequence>MPTLTNPSLQTQRTNHLSWHRGPELHPRERHGVYSSERENGDKDTENEGPLKVTRKGVEVVGTHQPCRGLTVLLTCDILVLPLTLLRIWSFLASDIHVEANRLNKHGVYLLYIEWRTGSVFKPGPLRMMVRPPQGETAFQWPLSVFLCLMVARWMLQPRTSCLRSKQKEGR</sequence>
<protein>
    <submittedName>
        <fullName evidence="3">(raccoon dog) hypothetical protein</fullName>
    </submittedName>
</protein>
<feature type="compositionally biased region" description="Polar residues" evidence="1">
    <location>
        <begin position="1"/>
        <end position="17"/>
    </location>
</feature>
<dbReference type="AlphaFoldDB" id="A0A811YRL8"/>
<dbReference type="Proteomes" id="UP000645828">
    <property type="component" value="Unassembled WGS sequence"/>
</dbReference>
<evidence type="ECO:0000256" key="2">
    <source>
        <dbReference type="SAM" id="Phobius"/>
    </source>
</evidence>
<gene>
    <name evidence="3" type="ORF">NYPRO_LOCUS11841</name>
</gene>
<evidence type="ECO:0000313" key="3">
    <source>
        <dbReference type="EMBL" id="CAD7679043.1"/>
    </source>
</evidence>
<keyword evidence="4" id="KW-1185">Reference proteome</keyword>
<dbReference type="EMBL" id="CAJHUB010000681">
    <property type="protein sequence ID" value="CAD7679043.1"/>
    <property type="molecule type" value="Genomic_DNA"/>
</dbReference>
<keyword evidence="2" id="KW-0812">Transmembrane</keyword>
<evidence type="ECO:0000256" key="1">
    <source>
        <dbReference type="SAM" id="MobiDB-lite"/>
    </source>
</evidence>
<evidence type="ECO:0000313" key="4">
    <source>
        <dbReference type="Proteomes" id="UP000645828"/>
    </source>
</evidence>